<feature type="domain" description="U1-type" evidence="2">
    <location>
        <begin position="228"/>
        <end position="262"/>
    </location>
</feature>
<dbReference type="AlphaFoldDB" id="A0AAD5GG93"/>
<dbReference type="Pfam" id="PF12874">
    <property type="entry name" value="zf-met"/>
    <property type="match status" value="2"/>
</dbReference>
<dbReference type="InterPro" id="IPR013087">
    <property type="entry name" value="Znf_C2H2_type"/>
</dbReference>
<evidence type="ECO:0000313" key="4">
    <source>
        <dbReference type="Proteomes" id="UP001206925"/>
    </source>
</evidence>
<gene>
    <name evidence="3" type="ORF">M8C21_028848</name>
</gene>
<dbReference type="Proteomes" id="UP001206925">
    <property type="component" value="Unassembled WGS sequence"/>
</dbReference>
<dbReference type="SUPFAM" id="SSF57667">
    <property type="entry name" value="beta-beta-alpha zinc fingers"/>
    <property type="match status" value="2"/>
</dbReference>
<dbReference type="GO" id="GO:0008270">
    <property type="term" value="F:zinc ion binding"/>
    <property type="evidence" value="ECO:0007669"/>
    <property type="project" value="InterPro"/>
</dbReference>
<dbReference type="PANTHER" id="PTHR47487">
    <property type="entry name" value="OS06G0651300 PROTEIN-RELATED"/>
    <property type="match status" value="1"/>
</dbReference>
<dbReference type="Gene3D" id="3.30.160.60">
    <property type="entry name" value="Classic Zinc Finger"/>
    <property type="match status" value="2"/>
</dbReference>
<dbReference type="EMBL" id="JAMZMK010008203">
    <property type="protein sequence ID" value="KAI7741430.1"/>
    <property type="molecule type" value="Genomic_DNA"/>
</dbReference>
<dbReference type="GO" id="GO:0003676">
    <property type="term" value="F:nucleic acid binding"/>
    <property type="evidence" value="ECO:0007669"/>
    <property type="project" value="InterPro"/>
</dbReference>
<keyword evidence="4" id="KW-1185">Reference proteome</keyword>
<feature type="domain" description="U1-type" evidence="2">
    <location>
        <begin position="316"/>
        <end position="350"/>
    </location>
</feature>
<evidence type="ECO:0000259" key="2">
    <source>
        <dbReference type="SMART" id="SM00451"/>
    </source>
</evidence>
<accession>A0AAD5GG93</accession>
<organism evidence="3 4">
    <name type="scientific">Ambrosia artemisiifolia</name>
    <name type="common">Common ragweed</name>
    <dbReference type="NCBI Taxonomy" id="4212"/>
    <lineage>
        <taxon>Eukaryota</taxon>
        <taxon>Viridiplantae</taxon>
        <taxon>Streptophyta</taxon>
        <taxon>Embryophyta</taxon>
        <taxon>Tracheophyta</taxon>
        <taxon>Spermatophyta</taxon>
        <taxon>Magnoliopsida</taxon>
        <taxon>eudicotyledons</taxon>
        <taxon>Gunneridae</taxon>
        <taxon>Pentapetalae</taxon>
        <taxon>asterids</taxon>
        <taxon>campanulids</taxon>
        <taxon>Asterales</taxon>
        <taxon>Asteraceae</taxon>
        <taxon>Asteroideae</taxon>
        <taxon>Heliantheae alliance</taxon>
        <taxon>Heliantheae</taxon>
        <taxon>Ambrosia</taxon>
    </lineage>
</organism>
<evidence type="ECO:0000256" key="1">
    <source>
        <dbReference type="SAM" id="MobiDB-lite"/>
    </source>
</evidence>
<dbReference type="SMART" id="SM00451">
    <property type="entry name" value="ZnF_U1"/>
    <property type="match status" value="2"/>
</dbReference>
<comment type="caution">
    <text evidence="3">The sequence shown here is derived from an EMBL/GenBank/DDBJ whole genome shotgun (WGS) entry which is preliminary data.</text>
</comment>
<dbReference type="InterPro" id="IPR036236">
    <property type="entry name" value="Znf_C2H2_sf"/>
</dbReference>
<proteinExistence type="predicted"/>
<protein>
    <recommendedName>
        <fullName evidence="2">U1-type domain-containing protein</fullName>
    </recommendedName>
</protein>
<name>A0AAD5GG93_AMBAR</name>
<reference evidence="3" key="1">
    <citation type="submission" date="2022-06" db="EMBL/GenBank/DDBJ databases">
        <title>Uncovering the hologenomic basis of an extraordinary plant invasion.</title>
        <authorList>
            <person name="Bieker V.C."/>
            <person name="Martin M.D."/>
            <person name="Gilbert T."/>
            <person name="Hodgins K."/>
            <person name="Battlay P."/>
            <person name="Petersen B."/>
            <person name="Wilson J."/>
        </authorList>
    </citation>
    <scope>NUCLEOTIDE SEQUENCE</scope>
    <source>
        <strain evidence="3">AA19_3_7</strain>
        <tissue evidence="3">Leaf</tissue>
    </source>
</reference>
<sequence>MEPDAKNQRNPVHHSLSSSYHLFSGQPITVATGYTNNNIGGGGVGEDMIRRRFEMRERVRREIEKERIREEILAEEMALRRVLEAEVRNELMMERHMAMRRAGGGFAAPFMHLQAPSQKNVFEQKFLQPQLVGAEDKRVMSVDDKFERGDGFFGVKGVSVKPIQVLGDSARIRAVSEENNKEVIVLGKPDGESRETVSGTKRKSTPPVSEGSTEPGPLASDRSRKKVKEEWSCAICQVSTTSECGLTQHIQGKKHRIKEAALVAQKTGANVGLGVAPNIPLIKPLQRSLATINTSSSETNKPSSSSDPNEVNKKDKFKFWCEMCQVGAFSEAVMNDHKEGKKHSTRLVGFYGKGKVDSEASATENTCDTNDKTETKSNQAVVIAAVNAEVKTVEDDVAYVAPTTAEENDTTTG</sequence>
<evidence type="ECO:0000313" key="3">
    <source>
        <dbReference type="EMBL" id="KAI7741430.1"/>
    </source>
</evidence>
<dbReference type="PANTHER" id="PTHR47487:SF8">
    <property type="entry name" value="OS08G0270900 PROTEIN"/>
    <property type="match status" value="1"/>
</dbReference>
<dbReference type="InterPro" id="IPR003604">
    <property type="entry name" value="Matrin/U1-like-C_Znf_C2H2"/>
</dbReference>
<feature type="region of interest" description="Disordered" evidence="1">
    <location>
        <begin position="184"/>
        <end position="224"/>
    </location>
</feature>